<proteinExistence type="predicted"/>
<dbReference type="EMBL" id="DF237462">
    <property type="protein sequence ID" value="GAQ89347.1"/>
    <property type="molecule type" value="Genomic_DNA"/>
</dbReference>
<evidence type="ECO:0000256" key="1">
    <source>
        <dbReference type="SAM" id="MobiDB-lite"/>
    </source>
</evidence>
<evidence type="ECO:0000313" key="3">
    <source>
        <dbReference type="Proteomes" id="UP000054558"/>
    </source>
</evidence>
<accession>A0A1Y1IL05</accession>
<evidence type="ECO:0000313" key="2">
    <source>
        <dbReference type="EMBL" id="GAQ89347.1"/>
    </source>
</evidence>
<protein>
    <submittedName>
        <fullName evidence="2">Uncharacterized protein</fullName>
    </submittedName>
</protein>
<feature type="region of interest" description="Disordered" evidence="1">
    <location>
        <begin position="244"/>
        <end position="268"/>
    </location>
</feature>
<keyword evidence="3" id="KW-1185">Reference proteome</keyword>
<organism evidence="2 3">
    <name type="scientific">Klebsormidium nitens</name>
    <name type="common">Green alga</name>
    <name type="synonym">Ulothrix nitens</name>
    <dbReference type="NCBI Taxonomy" id="105231"/>
    <lineage>
        <taxon>Eukaryota</taxon>
        <taxon>Viridiplantae</taxon>
        <taxon>Streptophyta</taxon>
        <taxon>Klebsormidiophyceae</taxon>
        <taxon>Klebsormidiales</taxon>
        <taxon>Klebsormidiaceae</taxon>
        <taxon>Klebsormidium</taxon>
    </lineage>
</organism>
<name>A0A1Y1IL05_KLENI</name>
<sequence>MGFLAHISKRFERQPHISISLGLCISFRQQWERSKGVLARKSSEWRPSGRTPWEAIGSRETAAAAVEDVAKAGAGRALGGEARADAAACGAGPPAIRPNAGCTATPPAAVPVLLLSDTFSKKNRSSSPFRAVVERDAALLAFVERSPGDFAPKSEAAVGLRKEVDVALASLGVESEAAVELPRREGGEAGEPAAVLDARARETEGGGGEKVGTLRADGGARADSVLAGVEVGGDNVRARTVEEAVGENAPEVAGARVRGRPRAGGDDT</sequence>
<reference evidence="2 3" key="1">
    <citation type="journal article" date="2014" name="Nat. Commun.">
        <title>Klebsormidium flaccidum genome reveals primary factors for plant terrestrial adaptation.</title>
        <authorList>
            <person name="Hori K."/>
            <person name="Maruyama F."/>
            <person name="Fujisawa T."/>
            <person name="Togashi T."/>
            <person name="Yamamoto N."/>
            <person name="Seo M."/>
            <person name="Sato S."/>
            <person name="Yamada T."/>
            <person name="Mori H."/>
            <person name="Tajima N."/>
            <person name="Moriyama T."/>
            <person name="Ikeuchi M."/>
            <person name="Watanabe M."/>
            <person name="Wada H."/>
            <person name="Kobayashi K."/>
            <person name="Saito M."/>
            <person name="Masuda T."/>
            <person name="Sasaki-Sekimoto Y."/>
            <person name="Mashiguchi K."/>
            <person name="Awai K."/>
            <person name="Shimojima M."/>
            <person name="Masuda S."/>
            <person name="Iwai M."/>
            <person name="Nobusawa T."/>
            <person name="Narise T."/>
            <person name="Kondo S."/>
            <person name="Saito H."/>
            <person name="Sato R."/>
            <person name="Murakawa M."/>
            <person name="Ihara Y."/>
            <person name="Oshima-Yamada Y."/>
            <person name="Ohtaka K."/>
            <person name="Satoh M."/>
            <person name="Sonobe K."/>
            <person name="Ishii M."/>
            <person name="Ohtani R."/>
            <person name="Kanamori-Sato M."/>
            <person name="Honoki R."/>
            <person name="Miyazaki D."/>
            <person name="Mochizuki H."/>
            <person name="Umetsu J."/>
            <person name="Higashi K."/>
            <person name="Shibata D."/>
            <person name="Kamiya Y."/>
            <person name="Sato N."/>
            <person name="Nakamura Y."/>
            <person name="Tabata S."/>
            <person name="Ida S."/>
            <person name="Kurokawa K."/>
            <person name="Ohta H."/>
        </authorList>
    </citation>
    <scope>NUCLEOTIDE SEQUENCE [LARGE SCALE GENOMIC DNA]</scope>
    <source>
        <strain evidence="2 3">NIES-2285</strain>
    </source>
</reference>
<dbReference type="AlphaFoldDB" id="A0A1Y1IL05"/>
<dbReference type="Proteomes" id="UP000054558">
    <property type="component" value="Unassembled WGS sequence"/>
</dbReference>
<gene>
    <name evidence="2" type="ORF">KFL_005130060</name>
</gene>